<reference evidence="1 2" key="1">
    <citation type="submission" date="2014-04" db="EMBL/GenBank/DDBJ databases">
        <authorList>
            <consortium name="DOE Joint Genome Institute"/>
            <person name="Kuo A."/>
            <person name="Zuccaro A."/>
            <person name="Kohler A."/>
            <person name="Nagy L.G."/>
            <person name="Floudas D."/>
            <person name="Copeland A."/>
            <person name="Barry K.W."/>
            <person name="Cichocki N."/>
            <person name="Veneault-Fourrey C."/>
            <person name="LaButti K."/>
            <person name="Lindquist E.A."/>
            <person name="Lipzen A."/>
            <person name="Lundell T."/>
            <person name="Morin E."/>
            <person name="Murat C."/>
            <person name="Sun H."/>
            <person name="Tunlid A."/>
            <person name="Henrissat B."/>
            <person name="Grigoriev I.V."/>
            <person name="Hibbett D.S."/>
            <person name="Martin F."/>
            <person name="Nordberg H.P."/>
            <person name="Cantor M.N."/>
            <person name="Hua S.X."/>
        </authorList>
    </citation>
    <scope>NUCLEOTIDE SEQUENCE [LARGE SCALE GENOMIC DNA]</scope>
    <source>
        <strain evidence="1 2">MAFF 305830</strain>
    </source>
</reference>
<evidence type="ECO:0000313" key="1">
    <source>
        <dbReference type="EMBL" id="KIM22466.1"/>
    </source>
</evidence>
<dbReference type="HOGENOM" id="CLU_511068_0_0_1"/>
<dbReference type="Proteomes" id="UP000054097">
    <property type="component" value="Unassembled WGS sequence"/>
</dbReference>
<protein>
    <submittedName>
        <fullName evidence="1">Uncharacterized protein</fullName>
    </submittedName>
</protein>
<organism evidence="1 2">
    <name type="scientific">Serendipita vermifera MAFF 305830</name>
    <dbReference type="NCBI Taxonomy" id="933852"/>
    <lineage>
        <taxon>Eukaryota</taxon>
        <taxon>Fungi</taxon>
        <taxon>Dikarya</taxon>
        <taxon>Basidiomycota</taxon>
        <taxon>Agaricomycotina</taxon>
        <taxon>Agaricomycetes</taxon>
        <taxon>Sebacinales</taxon>
        <taxon>Serendipitaceae</taxon>
        <taxon>Serendipita</taxon>
    </lineage>
</organism>
<dbReference type="EMBL" id="KN824355">
    <property type="protein sequence ID" value="KIM22466.1"/>
    <property type="molecule type" value="Genomic_DNA"/>
</dbReference>
<proteinExistence type="predicted"/>
<reference evidence="2" key="2">
    <citation type="submission" date="2015-01" db="EMBL/GenBank/DDBJ databases">
        <title>Evolutionary Origins and Diversification of the Mycorrhizal Mutualists.</title>
        <authorList>
            <consortium name="DOE Joint Genome Institute"/>
            <consortium name="Mycorrhizal Genomics Consortium"/>
            <person name="Kohler A."/>
            <person name="Kuo A."/>
            <person name="Nagy L.G."/>
            <person name="Floudas D."/>
            <person name="Copeland A."/>
            <person name="Barry K.W."/>
            <person name="Cichocki N."/>
            <person name="Veneault-Fourrey C."/>
            <person name="LaButti K."/>
            <person name="Lindquist E.A."/>
            <person name="Lipzen A."/>
            <person name="Lundell T."/>
            <person name="Morin E."/>
            <person name="Murat C."/>
            <person name="Riley R."/>
            <person name="Ohm R."/>
            <person name="Sun H."/>
            <person name="Tunlid A."/>
            <person name="Henrissat B."/>
            <person name="Grigoriev I.V."/>
            <person name="Hibbett D.S."/>
            <person name="Martin F."/>
        </authorList>
    </citation>
    <scope>NUCLEOTIDE SEQUENCE [LARGE SCALE GENOMIC DNA]</scope>
    <source>
        <strain evidence="2">MAFF 305830</strain>
    </source>
</reference>
<accession>A0A0C3AT43</accession>
<gene>
    <name evidence="1" type="ORF">M408DRAFT_332909</name>
</gene>
<sequence>MNESHIPYDVLTSTFQRFAAIPWTPAGEEERQKKLHVPMPFPWVDLSSVIAISHVSKRWREAALATPACWSTVTIKFTNANKDRAEKEKVRLEFLLSRAQTFPFDVIILDEGMNETWPSHAEVLTDIMLSTIKQARGVYARVMDTRLASLIAENLADVPMLECLALWWDGSEVLQIDSFTDDYSQLCMPKAYLRHAPRLRSIQARGFPYPDLRDGPISLLSLETFISEDNVFLHQTIQDYDLLLHSCERATSFTLLPDYHLRNISRGPIITLSHLVYLGLSVTSMVGLFYPSPRFIAPSLGTIAIHSKGEVYFTQTMLEPIAREFEKSTAPRKRFILIMPGDDSRGFPGQSSLPCSLKACIQVLNLFKFVQDVEFKHNVWNFKPSWNRTWITGADPAWAMQTGAIVPLYQQNAPEENNESPCIDGGGPGGANILGNGPHSHPDLGRDEISLFLDSQKESFMPNIRTISFENCTFTGSIGAANFALALACRQEISKKTGTFTELEMISLIGKPNEASMVFCSQLRQAKGLEDVIIQVASA</sequence>
<evidence type="ECO:0000313" key="2">
    <source>
        <dbReference type="Proteomes" id="UP000054097"/>
    </source>
</evidence>
<dbReference type="AlphaFoldDB" id="A0A0C3AT43"/>
<keyword evidence="2" id="KW-1185">Reference proteome</keyword>
<dbReference type="OrthoDB" id="3023006at2759"/>
<name>A0A0C3AT43_SERVB</name>